<evidence type="ECO:0000313" key="3">
    <source>
        <dbReference type="Proteomes" id="UP000664534"/>
    </source>
</evidence>
<dbReference type="AlphaFoldDB" id="A0A8H3INT8"/>
<dbReference type="EMBL" id="CAJPDT010000079">
    <property type="protein sequence ID" value="CAF9934807.1"/>
    <property type="molecule type" value="Genomic_DNA"/>
</dbReference>
<feature type="region of interest" description="Disordered" evidence="1">
    <location>
        <begin position="127"/>
        <end position="146"/>
    </location>
</feature>
<dbReference type="Proteomes" id="UP000664534">
    <property type="component" value="Unassembled WGS sequence"/>
</dbReference>
<gene>
    <name evidence="2" type="ORF">IMSHALPRED_009840</name>
</gene>
<organism evidence="2 3">
    <name type="scientific">Imshaugia aleurites</name>
    <dbReference type="NCBI Taxonomy" id="172621"/>
    <lineage>
        <taxon>Eukaryota</taxon>
        <taxon>Fungi</taxon>
        <taxon>Dikarya</taxon>
        <taxon>Ascomycota</taxon>
        <taxon>Pezizomycotina</taxon>
        <taxon>Lecanoromycetes</taxon>
        <taxon>OSLEUM clade</taxon>
        <taxon>Lecanoromycetidae</taxon>
        <taxon>Lecanorales</taxon>
        <taxon>Lecanorineae</taxon>
        <taxon>Parmeliaceae</taxon>
        <taxon>Imshaugia</taxon>
    </lineage>
</organism>
<keyword evidence="3" id="KW-1185">Reference proteome</keyword>
<reference evidence="2" key="1">
    <citation type="submission" date="2021-03" db="EMBL/GenBank/DDBJ databases">
        <authorList>
            <person name="Tagirdzhanova G."/>
        </authorList>
    </citation>
    <scope>NUCLEOTIDE SEQUENCE</scope>
</reference>
<proteinExistence type="predicted"/>
<comment type="caution">
    <text evidence="2">The sequence shown here is derived from an EMBL/GenBank/DDBJ whole genome shotgun (WGS) entry which is preliminary data.</text>
</comment>
<sequence length="181" mass="21252">MLRRLKTQLKLSSNREQDDDEERLLAAIELHEYPINTIVDASTHVYDTRGPHESAAKRNFQTWHHNTLSLSQLRRAPKLENFGAYVDSLLRRLQQHSRDQWVIVHDSEELGFRDQVRTSSERLLRIGRRRGHPRRRRPRSGSDTGLRSSVKWYFGSPAEIVKDCPTLEFVRIHLAPPNVWL</sequence>
<accession>A0A8H3INT8</accession>
<evidence type="ECO:0000256" key="1">
    <source>
        <dbReference type="SAM" id="MobiDB-lite"/>
    </source>
</evidence>
<name>A0A8H3INT8_9LECA</name>
<feature type="compositionally biased region" description="Basic residues" evidence="1">
    <location>
        <begin position="127"/>
        <end position="139"/>
    </location>
</feature>
<evidence type="ECO:0000313" key="2">
    <source>
        <dbReference type="EMBL" id="CAF9934807.1"/>
    </source>
</evidence>
<protein>
    <submittedName>
        <fullName evidence="2">Uncharacterized protein</fullName>
    </submittedName>
</protein>